<gene>
    <name evidence="6" type="primary">bla</name>
    <name evidence="7" type="ORF">A8135_04075</name>
    <name evidence="6" type="ORF">Ljam_2930</name>
</gene>
<evidence type="ECO:0000313" key="9">
    <source>
        <dbReference type="Proteomes" id="UP000093336"/>
    </source>
</evidence>
<name>A0A0W0ULU2_9GAMM</name>
<evidence type="ECO:0000313" key="6">
    <source>
        <dbReference type="EMBL" id="KTD08735.1"/>
    </source>
</evidence>
<dbReference type="EMBL" id="LYOZ01000052">
    <property type="protein sequence ID" value="OCH96827.1"/>
    <property type="molecule type" value="Genomic_DNA"/>
</dbReference>
<dbReference type="STRING" id="455.Ljam_2930"/>
<evidence type="ECO:0000256" key="2">
    <source>
        <dbReference type="ARBA" id="ARBA00009009"/>
    </source>
</evidence>
<dbReference type="PATRIC" id="fig|455.5.peg.3079"/>
<keyword evidence="6" id="KW-0378">Hydrolase</keyword>
<feature type="domain" description="Beta-lactamase class A catalytic" evidence="5">
    <location>
        <begin position="53"/>
        <end position="271"/>
    </location>
</feature>
<evidence type="ECO:0000313" key="8">
    <source>
        <dbReference type="Proteomes" id="UP000054715"/>
    </source>
</evidence>
<keyword evidence="9" id="KW-1185">Reference proteome</keyword>
<reference evidence="7 9" key="2">
    <citation type="submission" date="2016-05" db="EMBL/GenBank/DDBJ databases">
        <authorList>
            <person name="Prochazka B."/>
            <person name="Indra A."/>
            <person name="Hasenberger P."/>
            <person name="Blaschitz M."/>
            <person name="Wagner L."/>
            <person name="Wewalka G."/>
            <person name="Sorschag S."/>
            <person name="Schmid D."/>
            <person name="Ruppitsch W."/>
        </authorList>
    </citation>
    <scope>NUCLEOTIDE SEQUENCE [LARGE SCALE GENOMIC DNA]</scope>
    <source>
        <strain evidence="7 9">974010_12</strain>
    </source>
</reference>
<dbReference type="GO" id="GO:0030655">
    <property type="term" value="P:beta-lactam antibiotic catabolic process"/>
    <property type="evidence" value="ECO:0007669"/>
    <property type="project" value="InterPro"/>
</dbReference>
<evidence type="ECO:0000256" key="1">
    <source>
        <dbReference type="ARBA" id="ARBA00001526"/>
    </source>
</evidence>
<dbReference type="GO" id="GO:0046677">
    <property type="term" value="P:response to antibiotic"/>
    <property type="evidence" value="ECO:0007669"/>
    <property type="project" value="InterPro"/>
</dbReference>
<dbReference type="PANTHER" id="PTHR35333">
    <property type="entry name" value="BETA-LACTAMASE"/>
    <property type="match status" value="1"/>
</dbReference>
<feature type="signal peptide" evidence="4">
    <location>
        <begin position="1"/>
        <end position="27"/>
    </location>
</feature>
<dbReference type="Gene3D" id="3.40.710.10">
    <property type="entry name" value="DD-peptidase/beta-lactamase superfamily"/>
    <property type="match status" value="1"/>
</dbReference>
<dbReference type="SUPFAM" id="SSF56601">
    <property type="entry name" value="beta-lactamase/transpeptidase-like"/>
    <property type="match status" value="1"/>
</dbReference>
<dbReference type="InterPro" id="IPR000871">
    <property type="entry name" value="Beta-lactam_class-A"/>
</dbReference>
<dbReference type="NCBIfam" id="NF033103">
    <property type="entry name" value="bla_class_A"/>
    <property type="match status" value="1"/>
</dbReference>
<reference evidence="6 8" key="1">
    <citation type="submission" date="2015-11" db="EMBL/GenBank/DDBJ databases">
        <title>Genomic analysis of 38 Legionella species identifies large and diverse effector repertoires.</title>
        <authorList>
            <person name="Burstein D."/>
            <person name="Amaro F."/>
            <person name="Zusman T."/>
            <person name="Lifshitz Z."/>
            <person name="Cohen O."/>
            <person name="Gilbert J.A."/>
            <person name="Pupko T."/>
            <person name="Shuman H.A."/>
            <person name="Segal G."/>
        </authorList>
    </citation>
    <scope>NUCLEOTIDE SEQUENCE [LARGE SCALE GENOMIC DNA]</scope>
    <source>
        <strain evidence="6 8">JA-26-G1-E2</strain>
    </source>
</reference>
<dbReference type="InterPro" id="IPR012338">
    <property type="entry name" value="Beta-lactam/transpept-like"/>
</dbReference>
<proteinExistence type="inferred from homology"/>
<dbReference type="Pfam" id="PF13354">
    <property type="entry name" value="Beta-lactamase2"/>
    <property type="match status" value="1"/>
</dbReference>
<protein>
    <recommendedName>
        <fullName evidence="3">beta-lactamase</fullName>
        <ecNumber evidence="3">3.5.2.6</ecNumber>
    </recommendedName>
</protein>
<feature type="chain" id="PRO_5006914170" description="beta-lactamase" evidence="4">
    <location>
        <begin position="28"/>
        <end position="312"/>
    </location>
</feature>
<keyword evidence="4" id="KW-0732">Signal</keyword>
<dbReference type="Proteomes" id="UP000054715">
    <property type="component" value="Unassembled WGS sequence"/>
</dbReference>
<dbReference type="AlphaFoldDB" id="A0A0W0ULU2"/>
<dbReference type="EMBL" id="LNYG01000013">
    <property type="protein sequence ID" value="KTD08735.1"/>
    <property type="molecule type" value="Genomic_DNA"/>
</dbReference>
<evidence type="ECO:0000313" key="7">
    <source>
        <dbReference type="EMBL" id="OCH96827.1"/>
    </source>
</evidence>
<evidence type="ECO:0000256" key="4">
    <source>
        <dbReference type="SAM" id="SignalP"/>
    </source>
</evidence>
<dbReference type="GO" id="GO:0008800">
    <property type="term" value="F:beta-lactamase activity"/>
    <property type="evidence" value="ECO:0007669"/>
    <property type="project" value="UniProtKB-EC"/>
</dbReference>
<evidence type="ECO:0000259" key="5">
    <source>
        <dbReference type="Pfam" id="PF13354"/>
    </source>
</evidence>
<sequence length="312" mass="34162">MNFHYSKCSPFLFAAICWMFICLPVFAASQYTKDKPLQEKLAELEVSAGGKIGVSAVNTANNQHLQYRAMERFPMGCTSKVVGVAAILKKSMSDPTLLQHKMHYKKEDLAAWSPITEKHVADGMTVSELCAAAITVSDNTAMNLLVKKLGGLQAINAYARSIGDKYFRVDNDWPKEAFSGGEGNLYDSSTPAAMEKSLTKLTLGDALARSQREQLLKWLKDNTTGETRIRAGVPKNWMVGDKTGTGASYGTTNDIAIIWPPGCAPLVVTIYFTKDKKDAVKQDEVVASATRLLLDEFSKTDSCIKQNVSKSV</sequence>
<dbReference type="EC" id="3.5.2.6" evidence="3"/>
<comment type="caution">
    <text evidence="6">The sequence shown here is derived from an EMBL/GenBank/DDBJ whole genome shotgun (WGS) entry which is preliminary data.</text>
</comment>
<comment type="similarity">
    <text evidence="2">Belongs to the class-A beta-lactamase family.</text>
</comment>
<comment type="catalytic activity">
    <reaction evidence="1">
        <text>a beta-lactam + H2O = a substituted beta-amino acid</text>
        <dbReference type="Rhea" id="RHEA:20401"/>
        <dbReference type="ChEBI" id="CHEBI:15377"/>
        <dbReference type="ChEBI" id="CHEBI:35627"/>
        <dbReference type="ChEBI" id="CHEBI:140347"/>
        <dbReference type="EC" id="3.5.2.6"/>
    </reaction>
</comment>
<accession>A0A0W0ULU2</accession>
<dbReference type="PRINTS" id="PR00118">
    <property type="entry name" value="BLACTAMASEA"/>
</dbReference>
<dbReference type="Proteomes" id="UP000093336">
    <property type="component" value="Unassembled WGS sequence"/>
</dbReference>
<dbReference type="InterPro" id="IPR045155">
    <property type="entry name" value="Beta-lactam_cat"/>
</dbReference>
<dbReference type="PANTHER" id="PTHR35333:SF3">
    <property type="entry name" value="BETA-LACTAMASE-TYPE TRANSPEPTIDASE FOLD CONTAINING PROTEIN"/>
    <property type="match status" value="1"/>
</dbReference>
<evidence type="ECO:0000256" key="3">
    <source>
        <dbReference type="ARBA" id="ARBA00012865"/>
    </source>
</evidence>
<organism evidence="6 8">
    <name type="scientific">Legionella jamestowniensis</name>
    <dbReference type="NCBI Taxonomy" id="455"/>
    <lineage>
        <taxon>Bacteria</taxon>
        <taxon>Pseudomonadati</taxon>
        <taxon>Pseudomonadota</taxon>
        <taxon>Gammaproteobacteria</taxon>
        <taxon>Legionellales</taxon>
        <taxon>Legionellaceae</taxon>
        <taxon>Legionella</taxon>
    </lineage>
</organism>